<feature type="region of interest" description="Disordered" evidence="1">
    <location>
        <begin position="40"/>
        <end position="97"/>
    </location>
</feature>
<sequence>MSLKAIELQIALPKTFEAGKMTDQFQQQGQIIQSQLQAENEKKQLQKRKKVNENHPTENQVIHDESPKNDQNETSLSEMRTSMAVHPYKGHQIDFSG</sequence>
<evidence type="ECO:0000313" key="3">
    <source>
        <dbReference type="Proteomes" id="UP001312865"/>
    </source>
</evidence>
<gene>
    <name evidence="2" type="ORF">WAK64_03820</name>
</gene>
<accession>A0ABU8HAL9</accession>
<proteinExistence type="predicted"/>
<organism evidence="2 3">
    <name type="scientific">Bacillus spongiae</name>
    <dbReference type="NCBI Taxonomy" id="2683610"/>
    <lineage>
        <taxon>Bacteria</taxon>
        <taxon>Bacillati</taxon>
        <taxon>Bacillota</taxon>
        <taxon>Bacilli</taxon>
        <taxon>Bacillales</taxon>
        <taxon>Bacillaceae</taxon>
        <taxon>Bacillus</taxon>
    </lineage>
</organism>
<keyword evidence="3" id="KW-1185">Reference proteome</keyword>
<dbReference type="RefSeq" id="WP_336585617.1">
    <property type="nucleotide sequence ID" value="NZ_JBBAXC010000002.1"/>
</dbReference>
<comment type="caution">
    <text evidence="2">The sequence shown here is derived from an EMBL/GenBank/DDBJ whole genome shotgun (WGS) entry which is preliminary data.</text>
</comment>
<reference evidence="2 3" key="1">
    <citation type="journal article" date="2018" name="J. Microbiol.">
        <title>Bacillus spongiae sp. nov., isolated from sponge of Jeju Island.</title>
        <authorList>
            <person name="Lee G.E."/>
            <person name="Im W.T."/>
            <person name="Park J.S."/>
        </authorList>
    </citation>
    <scope>NUCLEOTIDE SEQUENCE [LARGE SCALE GENOMIC DNA]</scope>
    <source>
        <strain evidence="2 3">135PIL107-10</strain>
    </source>
</reference>
<evidence type="ECO:0000256" key="1">
    <source>
        <dbReference type="SAM" id="MobiDB-lite"/>
    </source>
</evidence>
<evidence type="ECO:0008006" key="4">
    <source>
        <dbReference type="Google" id="ProtNLM"/>
    </source>
</evidence>
<name>A0ABU8HAL9_9BACI</name>
<protein>
    <recommendedName>
        <fullName evidence="4">RNA polymerase subunit sigma</fullName>
    </recommendedName>
</protein>
<feature type="compositionally biased region" description="Basic and acidic residues" evidence="1">
    <location>
        <begin position="51"/>
        <end position="71"/>
    </location>
</feature>
<dbReference type="EMBL" id="JBBAXC010000002">
    <property type="protein sequence ID" value="MEI5906199.1"/>
    <property type="molecule type" value="Genomic_DNA"/>
</dbReference>
<dbReference type="Proteomes" id="UP001312865">
    <property type="component" value="Unassembled WGS sequence"/>
</dbReference>
<evidence type="ECO:0000313" key="2">
    <source>
        <dbReference type="EMBL" id="MEI5906199.1"/>
    </source>
</evidence>